<keyword evidence="1" id="KW-0472">Membrane</keyword>
<proteinExistence type="predicted"/>
<evidence type="ECO:0000256" key="1">
    <source>
        <dbReference type="SAM" id="Phobius"/>
    </source>
</evidence>
<feature type="transmembrane region" description="Helical" evidence="1">
    <location>
        <begin position="65"/>
        <end position="85"/>
    </location>
</feature>
<reference evidence="2" key="1">
    <citation type="submission" date="2013-04" db="EMBL/GenBank/DDBJ databases">
        <authorList>
            <person name="Harkins D.M."/>
            <person name="Durkin A.S."/>
            <person name="Brinkac L.M."/>
            <person name="Haft D.H."/>
            <person name="Selengut J.D."/>
            <person name="Sanka R."/>
            <person name="DePew J."/>
            <person name="Purushe J."/>
            <person name="Galloway R.L."/>
            <person name="Vinetz J.M."/>
            <person name="Sutton G.G."/>
            <person name="Nierman W.C."/>
            <person name="Fouts D.E."/>
        </authorList>
    </citation>
    <scope>NUCLEOTIDE SEQUENCE [LARGE SCALE GENOMIC DNA]</scope>
    <source>
        <strain evidence="2">CDC</strain>
    </source>
</reference>
<feature type="transmembrane region" description="Helical" evidence="1">
    <location>
        <begin position="31"/>
        <end position="50"/>
    </location>
</feature>
<protein>
    <submittedName>
        <fullName evidence="2">Uncharacterized protein</fullName>
    </submittedName>
</protein>
<comment type="caution">
    <text evidence="2">The sequence shown here is derived from an EMBL/GenBank/DDBJ whole genome shotgun (WGS) entry which is preliminary data.</text>
</comment>
<keyword evidence="1" id="KW-1133">Transmembrane helix</keyword>
<keyword evidence="1" id="KW-0812">Transmembrane</keyword>
<dbReference type="EMBL" id="AOGZ02000014">
    <property type="protein sequence ID" value="EOQ97166.1"/>
    <property type="molecule type" value="Genomic_DNA"/>
</dbReference>
<name>R9A4P8_9LEPT</name>
<accession>R9A4P8</accession>
<dbReference type="AlphaFoldDB" id="R9A4P8"/>
<evidence type="ECO:0000313" key="2">
    <source>
        <dbReference type="EMBL" id="EOQ97166.1"/>
    </source>
</evidence>
<sequence length="180" mass="20441">MPGHICRAKLIPMNQNAQLPTKIPLAIRLRAAIVTFLILTAFLFLSNLFLKISQSEQANDLVKRFSFIAMLLTTGGLLFALLHVAPPLIGRIQVQRGQVTALFTKDVRTTKSIFTLYYATVNGLNFLIPFNFYVSIHIDDLIELVYPRPLFARFSGKYLEPFYFRQVNGKESITTSDKEI</sequence>
<keyword evidence="3" id="KW-1185">Reference proteome</keyword>
<gene>
    <name evidence="2" type="ORF">LEP1GSC195_2223</name>
</gene>
<evidence type="ECO:0000313" key="3">
    <source>
        <dbReference type="Proteomes" id="UP000013984"/>
    </source>
</evidence>
<dbReference type="Proteomes" id="UP000013984">
    <property type="component" value="Unassembled WGS sequence"/>
</dbReference>
<organism evidence="2 3">
    <name type="scientific">Leptospira wolbachii serovar Codice str. CDC</name>
    <dbReference type="NCBI Taxonomy" id="1218599"/>
    <lineage>
        <taxon>Bacteria</taxon>
        <taxon>Pseudomonadati</taxon>
        <taxon>Spirochaetota</taxon>
        <taxon>Spirochaetia</taxon>
        <taxon>Leptospirales</taxon>
        <taxon>Leptospiraceae</taxon>
        <taxon>Leptospira</taxon>
    </lineage>
</organism>